<evidence type="ECO:0000259" key="2">
    <source>
        <dbReference type="PROSITE" id="PS50940"/>
    </source>
</evidence>
<dbReference type="GO" id="GO:0005576">
    <property type="term" value="C:extracellular region"/>
    <property type="evidence" value="ECO:0007669"/>
    <property type="project" value="InterPro"/>
</dbReference>
<dbReference type="Gene3D" id="2.170.140.10">
    <property type="entry name" value="Chitin binding domain"/>
    <property type="match status" value="2"/>
</dbReference>
<protein>
    <recommendedName>
        <fullName evidence="2">Chitin-binding type-2 domain-containing protein</fullName>
    </recommendedName>
</protein>
<evidence type="ECO:0000313" key="4">
    <source>
        <dbReference type="Proteomes" id="UP000502823"/>
    </source>
</evidence>
<evidence type="ECO:0000313" key="3">
    <source>
        <dbReference type="EMBL" id="GFG34285.1"/>
    </source>
</evidence>
<organism evidence="3 4">
    <name type="scientific">Coptotermes formosanus</name>
    <name type="common">Formosan subterranean termite</name>
    <dbReference type="NCBI Taxonomy" id="36987"/>
    <lineage>
        <taxon>Eukaryota</taxon>
        <taxon>Metazoa</taxon>
        <taxon>Ecdysozoa</taxon>
        <taxon>Arthropoda</taxon>
        <taxon>Hexapoda</taxon>
        <taxon>Insecta</taxon>
        <taxon>Pterygota</taxon>
        <taxon>Neoptera</taxon>
        <taxon>Polyneoptera</taxon>
        <taxon>Dictyoptera</taxon>
        <taxon>Blattodea</taxon>
        <taxon>Blattoidea</taxon>
        <taxon>Termitoidae</taxon>
        <taxon>Rhinotermitidae</taxon>
        <taxon>Coptotermes</taxon>
    </lineage>
</organism>
<dbReference type="Pfam" id="PF01607">
    <property type="entry name" value="CBM_14"/>
    <property type="match status" value="2"/>
</dbReference>
<reference evidence="4" key="1">
    <citation type="submission" date="2020-01" db="EMBL/GenBank/DDBJ databases">
        <title>Draft genome sequence of the Termite Coptotermes fromosanus.</title>
        <authorList>
            <person name="Itakura S."/>
            <person name="Yosikawa Y."/>
            <person name="Umezawa K."/>
        </authorList>
    </citation>
    <scope>NUCLEOTIDE SEQUENCE [LARGE SCALE GENOMIC DNA]</scope>
</reference>
<gene>
    <name evidence="3" type="ORF">Cfor_10401</name>
</gene>
<name>A0A6L2PV02_COPFO</name>
<dbReference type="Proteomes" id="UP000502823">
    <property type="component" value="Unassembled WGS sequence"/>
</dbReference>
<dbReference type="AlphaFoldDB" id="A0A6L2PV02"/>
<dbReference type="InterPro" id="IPR002557">
    <property type="entry name" value="Chitin-bd_dom"/>
</dbReference>
<dbReference type="GO" id="GO:0008061">
    <property type="term" value="F:chitin binding"/>
    <property type="evidence" value="ECO:0007669"/>
    <property type="project" value="InterPro"/>
</dbReference>
<feature type="region of interest" description="Disordered" evidence="1">
    <location>
        <begin position="1"/>
        <end position="28"/>
    </location>
</feature>
<dbReference type="OrthoDB" id="6020543at2759"/>
<feature type="compositionally biased region" description="Polar residues" evidence="1">
    <location>
        <begin position="7"/>
        <end position="19"/>
    </location>
</feature>
<dbReference type="SMART" id="SM00494">
    <property type="entry name" value="ChtBD2"/>
    <property type="match status" value="2"/>
</dbReference>
<dbReference type="EMBL" id="BLKM01005428">
    <property type="protein sequence ID" value="GFG34285.1"/>
    <property type="molecule type" value="Genomic_DNA"/>
</dbReference>
<evidence type="ECO:0000256" key="1">
    <source>
        <dbReference type="SAM" id="MobiDB-lite"/>
    </source>
</evidence>
<dbReference type="SUPFAM" id="SSF57625">
    <property type="entry name" value="Invertebrate chitin-binding proteins"/>
    <property type="match status" value="3"/>
</dbReference>
<feature type="non-terminal residue" evidence="3">
    <location>
        <position position="1"/>
    </location>
</feature>
<dbReference type="PROSITE" id="PS50940">
    <property type="entry name" value="CHIT_BIND_II"/>
    <property type="match status" value="1"/>
</dbReference>
<keyword evidence="4" id="KW-1185">Reference proteome</keyword>
<dbReference type="InParanoid" id="A0A6L2PV02"/>
<comment type="caution">
    <text evidence="3">The sequence shown here is derived from an EMBL/GenBank/DDBJ whole genome shotgun (WGS) entry which is preliminary data.</text>
</comment>
<dbReference type="InterPro" id="IPR036508">
    <property type="entry name" value="Chitin-bd_dom_sf"/>
</dbReference>
<sequence>LCEPTGPDQNSTDVSTDVQPPTPEPGTCSATEDGNHTCFNCTAAPYCVEHPTGGFISLGIVSCADLDASKPYCADGVCSNMPTADCETDAPTSVFTCTSDGYFPDPDDCRKFHLCVGTAARDYSCSERYVYSHAKNACIRRALSSDCAVIKCPNKTAVAYVVYPKDPNVYGLCIRDNPTVVFKCRGGEQFDKKASKCTFVCKQEGLFAVPENSHLYRECIYLKSKKFQLVERECPAGNTFDPDKARCVIKAAM</sequence>
<proteinExistence type="predicted"/>
<accession>A0A6L2PV02</accession>
<feature type="domain" description="Chitin-binding type-2" evidence="2">
    <location>
        <begin position="94"/>
        <end position="149"/>
    </location>
</feature>